<gene>
    <name evidence="1" type="ORF">ABA31_07170</name>
</gene>
<dbReference type="AlphaFoldDB" id="A0AA87UQT2"/>
<reference evidence="1 2" key="1">
    <citation type="submission" date="2019-07" db="EMBL/GenBank/DDBJ databases">
        <title>Whole genome shotgun sequence of Agrococcus baldri NBRC 103055.</title>
        <authorList>
            <person name="Hosoyama A."/>
            <person name="Uohara A."/>
            <person name="Ohji S."/>
            <person name="Ichikawa N."/>
        </authorList>
    </citation>
    <scope>NUCLEOTIDE SEQUENCE [LARGE SCALE GENOMIC DNA]</scope>
    <source>
        <strain evidence="1 2">NBRC 103055</strain>
    </source>
</reference>
<organism evidence="1 2">
    <name type="scientific">Agrococcus baldri</name>
    <dbReference type="NCBI Taxonomy" id="153730"/>
    <lineage>
        <taxon>Bacteria</taxon>
        <taxon>Bacillati</taxon>
        <taxon>Actinomycetota</taxon>
        <taxon>Actinomycetes</taxon>
        <taxon>Micrococcales</taxon>
        <taxon>Microbacteriaceae</taxon>
        <taxon>Agrococcus</taxon>
    </lineage>
</organism>
<dbReference type="EMBL" id="BJUU01000003">
    <property type="protein sequence ID" value="GEK79366.1"/>
    <property type="molecule type" value="Genomic_DNA"/>
</dbReference>
<proteinExistence type="predicted"/>
<evidence type="ECO:0008006" key="3">
    <source>
        <dbReference type="Google" id="ProtNLM"/>
    </source>
</evidence>
<keyword evidence="2" id="KW-1185">Reference proteome</keyword>
<comment type="caution">
    <text evidence="1">The sequence shown here is derived from an EMBL/GenBank/DDBJ whole genome shotgun (WGS) entry which is preliminary data.</text>
</comment>
<evidence type="ECO:0000313" key="2">
    <source>
        <dbReference type="Proteomes" id="UP000321749"/>
    </source>
</evidence>
<dbReference type="Proteomes" id="UP000321749">
    <property type="component" value="Unassembled WGS sequence"/>
</dbReference>
<name>A0AA87UQT2_9MICO</name>
<accession>A0AA87UQT2</accession>
<sequence>MASDLDAVEARLWAALDRYRPELVDGTIYGMPSLLLPGATGHDYFAAVRRGQKKIGLSLIIADRWPEDVERASVELRRCRTGKATWSFTELDEAVADELEALLDRLMVRYRIERSA</sequence>
<evidence type="ECO:0000313" key="1">
    <source>
        <dbReference type="EMBL" id="GEK79366.1"/>
    </source>
</evidence>
<dbReference type="RefSeq" id="WP_146792751.1">
    <property type="nucleotide sequence ID" value="NZ_BJUU01000003.1"/>
</dbReference>
<protein>
    <recommendedName>
        <fullName evidence="3">YdhG-like domain-containing protein</fullName>
    </recommendedName>
</protein>